<dbReference type="Gene3D" id="2.170.130.10">
    <property type="entry name" value="TonB-dependent receptor, plug domain"/>
    <property type="match status" value="1"/>
</dbReference>
<evidence type="ECO:0000313" key="13">
    <source>
        <dbReference type="Proteomes" id="UP000516305"/>
    </source>
</evidence>
<dbReference type="InterPro" id="IPR012910">
    <property type="entry name" value="Plug_dom"/>
</dbReference>
<keyword evidence="3 8" id="KW-1134">Transmembrane beta strand</keyword>
<evidence type="ECO:0000256" key="9">
    <source>
        <dbReference type="RuleBase" id="RU003357"/>
    </source>
</evidence>
<reference evidence="12 13" key="1">
    <citation type="submission" date="2020-08" db="EMBL/GenBank/DDBJ databases">
        <title>Croceimicrobium hydrocarbonivorans gen. nov., sp. nov., a novel marine bacterium isolated from a bacterial consortium that degrades polyethylene terephthalate.</title>
        <authorList>
            <person name="Liu R."/>
        </authorList>
    </citation>
    <scope>NUCLEOTIDE SEQUENCE [LARGE SCALE GENOMIC DNA]</scope>
    <source>
        <strain evidence="12 13">A20-9</strain>
    </source>
</reference>
<evidence type="ECO:0000313" key="12">
    <source>
        <dbReference type="EMBL" id="QNR25898.1"/>
    </source>
</evidence>
<dbReference type="InterPro" id="IPR036942">
    <property type="entry name" value="Beta-barrel_TonB_sf"/>
</dbReference>
<evidence type="ECO:0000256" key="2">
    <source>
        <dbReference type="ARBA" id="ARBA00022448"/>
    </source>
</evidence>
<evidence type="ECO:0000256" key="8">
    <source>
        <dbReference type="PROSITE-ProRule" id="PRU01360"/>
    </source>
</evidence>
<dbReference type="Gene3D" id="2.40.170.20">
    <property type="entry name" value="TonB-dependent receptor, beta-barrel domain"/>
    <property type="match status" value="1"/>
</dbReference>
<keyword evidence="13" id="KW-1185">Reference proteome</keyword>
<dbReference type="Proteomes" id="UP000516305">
    <property type="component" value="Chromosome"/>
</dbReference>
<dbReference type="KEGG" id="chyd:H4K34_08645"/>
<comment type="subcellular location">
    <subcellularLocation>
        <location evidence="1 8">Cell outer membrane</location>
        <topology evidence="1 8">Multi-pass membrane protein</topology>
    </subcellularLocation>
</comment>
<dbReference type="Gene3D" id="2.60.40.1120">
    <property type="entry name" value="Carboxypeptidase-like, regulatory domain"/>
    <property type="match status" value="1"/>
</dbReference>
<feature type="domain" description="TonB-dependent receptor plug" evidence="11">
    <location>
        <begin position="116"/>
        <end position="220"/>
    </location>
</feature>
<evidence type="ECO:0000256" key="6">
    <source>
        <dbReference type="ARBA" id="ARBA00023136"/>
    </source>
</evidence>
<feature type="domain" description="TonB-dependent receptor-like beta-barrel" evidence="10">
    <location>
        <begin position="333"/>
        <end position="747"/>
    </location>
</feature>
<gene>
    <name evidence="12" type="ORF">H4K34_08645</name>
</gene>
<protein>
    <submittedName>
        <fullName evidence="12">TonB-dependent receptor</fullName>
    </submittedName>
</protein>
<name>A0A7H0VJK0_9FLAO</name>
<evidence type="ECO:0000259" key="11">
    <source>
        <dbReference type="Pfam" id="PF07715"/>
    </source>
</evidence>
<dbReference type="CDD" id="cd01347">
    <property type="entry name" value="ligand_gated_channel"/>
    <property type="match status" value="1"/>
</dbReference>
<sequence length="785" mass="87954">MRTAISSLLIFWTLGISAQGISGHIHTSSGQALEKVNVQVKSLGIGTSSDAEGHYHLDLKIPAQGLIIEFSHVGYLSQSLKLKPGNHHLDIQLQEDHLGLEEVVVSGSRQAIKRHQSPVIVETINNKLFERVSALSLAEGLSFSPGLRVENNCQNCGFTQLRINGLDGAYSQVLLNSRPIFSSLMAVYGLEMIPASMIEKVEVVRGGGSALYGGNAIGGTVNIITKEATENGFHLQSQVQAINAEAWEQSHSLGTSYAADDLSYGFNLFAFNRNRQDWDANADEFSEITRLRNQTLGLNAFWKPKARSKLSLDLFHISEFRRGGSDFDLQAHQSRIAEQLEHQILGGGLAWEQLSKDASRQISIYSSAQNTQRNSYYGAGGRIIPAGDSIRESDLLALNAYGDALDYTLIGGFLINQKLDEQWQISLGSEYQNNKVKEQMPGYQRSIDQSLNTWGSYLQSQFELNERWKLHAGIRLDISNLNGIYQLSSTNFNQNSQFINWSPRFNLQYILNEDWQFRGSYARGFRIPQAFNEDLHIETVGGAALFIQLDENLKSEESHSFTASSEYLIINIFGEHKLLFSGFYTLLLDPFVLSNRQALANGTAVQTKTNGDGAVVKGLNLEYQGALRSGWQWQASFTAQQSLYTKEQLLWQDEESEANSVGSKYFLRSPNLYGYLSLAYDLNPNWTLSSALNYTGPMYLSRLVNPVSEELEILQSEDFLDWQIAAEFKILRSKKWKTSIKAGIKNLMNAYQDDLPYGPERDASYIYGPIVPRTYYLSIKLDFLP</sequence>
<dbReference type="RefSeq" id="WP_210760424.1">
    <property type="nucleotide sequence ID" value="NZ_CP060139.1"/>
</dbReference>
<dbReference type="AlphaFoldDB" id="A0A7H0VJK0"/>
<dbReference type="PROSITE" id="PS52016">
    <property type="entry name" value="TONB_DEPENDENT_REC_3"/>
    <property type="match status" value="1"/>
</dbReference>
<keyword evidence="4 8" id="KW-0812">Transmembrane</keyword>
<proteinExistence type="inferred from homology"/>
<dbReference type="GO" id="GO:0044718">
    <property type="term" value="P:siderophore transmembrane transport"/>
    <property type="evidence" value="ECO:0007669"/>
    <property type="project" value="TreeGrafter"/>
</dbReference>
<comment type="similarity">
    <text evidence="8 9">Belongs to the TonB-dependent receptor family.</text>
</comment>
<keyword evidence="5 9" id="KW-0798">TonB box</keyword>
<keyword evidence="12" id="KW-0675">Receptor</keyword>
<evidence type="ECO:0000256" key="3">
    <source>
        <dbReference type="ARBA" id="ARBA00022452"/>
    </source>
</evidence>
<dbReference type="SUPFAM" id="SSF56935">
    <property type="entry name" value="Porins"/>
    <property type="match status" value="1"/>
</dbReference>
<keyword evidence="6 8" id="KW-0472">Membrane</keyword>
<dbReference type="SUPFAM" id="SSF49464">
    <property type="entry name" value="Carboxypeptidase regulatory domain-like"/>
    <property type="match status" value="1"/>
</dbReference>
<evidence type="ECO:0000256" key="5">
    <source>
        <dbReference type="ARBA" id="ARBA00023077"/>
    </source>
</evidence>
<dbReference type="PANTHER" id="PTHR30069">
    <property type="entry name" value="TONB-DEPENDENT OUTER MEMBRANE RECEPTOR"/>
    <property type="match status" value="1"/>
</dbReference>
<dbReference type="InterPro" id="IPR000531">
    <property type="entry name" value="Beta-barrel_TonB"/>
</dbReference>
<dbReference type="EMBL" id="CP060139">
    <property type="protein sequence ID" value="QNR25898.1"/>
    <property type="molecule type" value="Genomic_DNA"/>
</dbReference>
<keyword evidence="7 8" id="KW-0998">Cell outer membrane</keyword>
<organism evidence="12 13">
    <name type="scientific">Croceimicrobium hydrocarbonivorans</name>
    <dbReference type="NCBI Taxonomy" id="2761580"/>
    <lineage>
        <taxon>Bacteria</taxon>
        <taxon>Pseudomonadati</taxon>
        <taxon>Bacteroidota</taxon>
        <taxon>Flavobacteriia</taxon>
        <taxon>Flavobacteriales</taxon>
        <taxon>Owenweeksiaceae</taxon>
        <taxon>Croceimicrobium</taxon>
    </lineage>
</organism>
<evidence type="ECO:0000256" key="4">
    <source>
        <dbReference type="ARBA" id="ARBA00022692"/>
    </source>
</evidence>
<keyword evidence="2 8" id="KW-0813">Transport</keyword>
<dbReference type="InterPro" id="IPR039426">
    <property type="entry name" value="TonB-dep_rcpt-like"/>
</dbReference>
<dbReference type="GO" id="GO:0015344">
    <property type="term" value="F:siderophore uptake transmembrane transporter activity"/>
    <property type="evidence" value="ECO:0007669"/>
    <property type="project" value="TreeGrafter"/>
</dbReference>
<dbReference type="Pfam" id="PF00593">
    <property type="entry name" value="TonB_dep_Rec_b-barrel"/>
    <property type="match status" value="1"/>
</dbReference>
<evidence type="ECO:0000256" key="1">
    <source>
        <dbReference type="ARBA" id="ARBA00004571"/>
    </source>
</evidence>
<dbReference type="InterPro" id="IPR008969">
    <property type="entry name" value="CarboxyPept-like_regulatory"/>
</dbReference>
<dbReference type="PANTHER" id="PTHR30069:SF57">
    <property type="entry name" value="TONB-DEPENDENT RECEPTOR"/>
    <property type="match status" value="1"/>
</dbReference>
<dbReference type="InterPro" id="IPR037066">
    <property type="entry name" value="Plug_dom_sf"/>
</dbReference>
<evidence type="ECO:0000259" key="10">
    <source>
        <dbReference type="Pfam" id="PF00593"/>
    </source>
</evidence>
<evidence type="ECO:0000256" key="7">
    <source>
        <dbReference type="ARBA" id="ARBA00023237"/>
    </source>
</evidence>
<dbReference type="GO" id="GO:0009279">
    <property type="term" value="C:cell outer membrane"/>
    <property type="evidence" value="ECO:0007669"/>
    <property type="project" value="UniProtKB-SubCell"/>
</dbReference>
<dbReference type="Pfam" id="PF13715">
    <property type="entry name" value="CarbopepD_reg_2"/>
    <property type="match status" value="1"/>
</dbReference>
<accession>A0A7H0VJK0</accession>
<dbReference type="Pfam" id="PF07715">
    <property type="entry name" value="Plug"/>
    <property type="match status" value="1"/>
</dbReference>